<keyword evidence="3" id="KW-1185">Reference proteome</keyword>
<dbReference type="Proteomes" id="UP001165065">
    <property type="component" value="Unassembled WGS sequence"/>
</dbReference>
<name>A0A9W7LCR6_9STRA</name>
<dbReference type="InterPro" id="IPR045700">
    <property type="entry name" value="Rab3GAP1"/>
</dbReference>
<gene>
    <name evidence="2" type="ORF">TrCOL_g13478</name>
</gene>
<dbReference type="EMBL" id="BRYA01000263">
    <property type="protein sequence ID" value="GMI45759.1"/>
    <property type="molecule type" value="Genomic_DNA"/>
</dbReference>
<feature type="compositionally biased region" description="Pro residues" evidence="1">
    <location>
        <begin position="128"/>
        <end position="140"/>
    </location>
</feature>
<dbReference type="PANTHER" id="PTHR21422">
    <property type="entry name" value="RAB3 GTPASE-ACTIVATING PROTEIN CATALYTIC SUBUNIT"/>
    <property type="match status" value="1"/>
</dbReference>
<evidence type="ECO:0000313" key="3">
    <source>
        <dbReference type="Proteomes" id="UP001165065"/>
    </source>
</evidence>
<dbReference type="OrthoDB" id="17346at2759"/>
<evidence type="ECO:0000256" key="1">
    <source>
        <dbReference type="SAM" id="MobiDB-lite"/>
    </source>
</evidence>
<accession>A0A9W7LCR6</accession>
<feature type="compositionally biased region" description="Low complexity" evidence="1">
    <location>
        <begin position="155"/>
        <end position="175"/>
    </location>
</feature>
<dbReference type="GO" id="GO:0005096">
    <property type="term" value="F:GTPase activator activity"/>
    <property type="evidence" value="ECO:0007669"/>
    <property type="project" value="InterPro"/>
</dbReference>
<sequence length="477" mass="53300">MGNETLRVGRVGGYEEVEEDVQQKVNRDEDKEEEKEVEEKEEEEKEEDKDSKSVEDILDTGEILPPTASIVILGHNKRTEGKAPTPKSGNRRKFIKDRTVMLKKVKKIVVRSIISKTDKEEEEDTRTPPTPPPPNHPTPNPSTSEVSTTSEQFHSPQSSPISSPRPSSSSLSSFPLAPRPPLTIDVILQRKMMLHLCKGADRQKAQVFNSFNLPLIKSDIAAFKAHNPGLDFSCIKPYLLENYTDIPYSVDVLSTLYESTPPLKASEQPCLYDPEAEIEKILNFLQNLPPYVLFNQLLSTAFANALFSLMNSNVEPGGTTDKVMMKLKKQLNYTCELLKREVEEGECVTEIREECVIDQTTLMACEKACEMIEQTDLYVSRVLSVGNKTGVWDAVEFEVTEDEFKCHGESGSVIMEGDVDAYRRFKEFLKEERGGDREPDEVEMVAVADGGGGEVAGRTYVKMKGGGKGVMYGCVIK</sequence>
<dbReference type="AlphaFoldDB" id="A0A9W7LCR6"/>
<comment type="caution">
    <text evidence="2">The sequence shown here is derived from an EMBL/GenBank/DDBJ whole genome shotgun (WGS) entry which is preliminary data.</text>
</comment>
<feature type="region of interest" description="Disordered" evidence="1">
    <location>
        <begin position="114"/>
        <end position="175"/>
    </location>
</feature>
<dbReference type="PANTHER" id="PTHR21422:SF9">
    <property type="entry name" value="RAB3 GTPASE-ACTIVATING PROTEIN CATALYTIC SUBUNIT"/>
    <property type="match status" value="1"/>
</dbReference>
<proteinExistence type="predicted"/>
<reference evidence="3" key="1">
    <citation type="journal article" date="2023" name="Commun. Biol.">
        <title>Genome analysis of Parmales, the sister group of diatoms, reveals the evolutionary specialization of diatoms from phago-mixotrophs to photoautotrophs.</title>
        <authorList>
            <person name="Ban H."/>
            <person name="Sato S."/>
            <person name="Yoshikawa S."/>
            <person name="Yamada K."/>
            <person name="Nakamura Y."/>
            <person name="Ichinomiya M."/>
            <person name="Sato N."/>
            <person name="Blanc-Mathieu R."/>
            <person name="Endo H."/>
            <person name="Kuwata A."/>
            <person name="Ogata H."/>
        </authorList>
    </citation>
    <scope>NUCLEOTIDE SEQUENCE [LARGE SCALE GENOMIC DNA]</scope>
</reference>
<evidence type="ECO:0000313" key="2">
    <source>
        <dbReference type="EMBL" id="GMI45759.1"/>
    </source>
</evidence>
<feature type="compositionally biased region" description="Acidic residues" evidence="1">
    <location>
        <begin position="30"/>
        <end position="47"/>
    </location>
</feature>
<feature type="region of interest" description="Disordered" evidence="1">
    <location>
        <begin position="1"/>
        <end position="96"/>
    </location>
</feature>
<organism evidence="2 3">
    <name type="scientific">Triparma columacea</name>
    <dbReference type="NCBI Taxonomy" id="722753"/>
    <lineage>
        <taxon>Eukaryota</taxon>
        <taxon>Sar</taxon>
        <taxon>Stramenopiles</taxon>
        <taxon>Ochrophyta</taxon>
        <taxon>Bolidophyceae</taxon>
        <taxon>Parmales</taxon>
        <taxon>Triparmaceae</taxon>
        <taxon>Triparma</taxon>
    </lineage>
</organism>
<protein>
    <submittedName>
        <fullName evidence="2">Uncharacterized protein</fullName>
    </submittedName>
</protein>